<reference evidence="4" key="1">
    <citation type="submission" date="2017-02" db="UniProtKB">
        <authorList>
            <consortium name="WormBaseParasite"/>
        </authorList>
    </citation>
    <scope>IDENTIFICATION</scope>
</reference>
<evidence type="ECO:0000313" key="3">
    <source>
        <dbReference type="Proteomes" id="UP000282613"/>
    </source>
</evidence>
<evidence type="ECO:0000313" key="4">
    <source>
        <dbReference type="WBParaSite" id="TASK_0000180201-mRNA-1"/>
    </source>
</evidence>
<feature type="compositionally biased region" description="Acidic residues" evidence="1">
    <location>
        <begin position="45"/>
        <end position="54"/>
    </location>
</feature>
<sequence>MGVDRKERECRTKVSALFSGCNIPDSGAVWSKPTGHTWAERGGHDDDDDNDGDDGGSQQLSRRLGTSIVASSTRVEHAEVE</sequence>
<reference evidence="2 3" key="2">
    <citation type="submission" date="2018-11" db="EMBL/GenBank/DDBJ databases">
        <authorList>
            <consortium name="Pathogen Informatics"/>
        </authorList>
    </citation>
    <scope>NUCLEOTIDE SEQUENCE [LARGE SCALE GENOMIC DNA]</scope>
</reference>
<name>A0A0R3VWK8_TAEAS</name>
<protein>
    <submittedName>
        <fullName evidence="2 4">Uncharacterized protein</fullName>
    </submittedName>
</protein>
<dbReference type="WBParaSite" id="TASK_0000180201-mRNA-1">
    <property type="protein sequence ID" value="TASK_0000180201-mRNA-1"/>
    <property type="gene ID" value="TASK_0000180201"/>
</dbReference>
<organism evidence="4">
    <name type="scientific">Taenia asiatica</name>
    <name type="common">Asian tapeworm</name>
    <dbReference type="NCBI Taxonomy" id="60517"/>
    <lineage>
        <taxon>Eukaryota</taxon>
        <taxon>Metazoa</taxon>
        <taxon>Spiralia</taxon>
        <taxon>Lophotrochozoa</taxon>
        <taxon>Platyhelminthes</taxon>
        <taxon>Cestoda</taxon>
        <taxon>Eucestoda</taxon>
        <taxon>Cyclophyllidea</taxon>
        <taxon>Taeniidae</taxon>
        <taxon>Taenia</taxon>
    </lineage>
</organism>
<evidence type="ECO:0000313" key="2">
    <source>
        <dbReference type="EMBL" id="VDK23694.1"/>
    </source>
</evidence>
<keyword evidence="3" id="KW-1185">Reference proteome</keyword>
<dbReference type="AlphaFoldDB" id="A0A0R3VWK8"/>
<dbReference type="Proteomes" id="UP000282613">
    <property type="component" value="Unassembled WGS sequence"/>
</dbReference>
<proteinExistence type="predicted"/>
<evidence type="ECO:0000256" key="1">
    <source>
        <dbReference type="SAM" id="MobiDB-lite"/>
    </source>
</evidence>
<dbReference type="EMBL" id="UYRS01000600">
    <property type="protein sequence ID" value="VDK23694.1"/>
    <property type="molecule type" value="Genomic_DNA"/>
</dbReference>
<feature type="region of interest" description="Disordered" evidence="1">
    <location>
        <begin position="24"/>
        <end position="81"/>
    </location>
</feature>
<accession>A0A0R3VWK8</accession>
<gene>
    <name evidence="2" type="ORF">TASK_LOCUS1803</name>
</gene>